<evidence type="ECO:0000313" key="3">
    <source>
        <dbReference type="EMBL" id="GAY65635.1"/>
    </source>
</evidence>
<feature type="transmembrane region" description="Helical" evidence="2">
    <location>
        <begin position="121"/>
        <end position="139"/>
    </location>
</feature>
<feature type="compositionally biased region" description="Acidic residues" evidence="1">
    <location>
        <begin position="99"/>
        <end position="111"/>
    </location>
</feature>
<evidence type="ECO:0000313" key="4">
    <source>
        <dbReference type="Proteomes" id="UP000236630"/>
    </source>
</evidence>
<keyword evidence="2" id="KW-0472">Membrane</keyword>
<keyword evidence="4" id="KW-1185">Reference proteome</keyword>
<feature type="region of interest" description="Disordered" evidence="1">
    <location>
        <begin position="76"/>
        <end position="111"/>
    </location>
</feature>
<dbReference type="PANTHER" id="PTHR37224">
    <property type="entry name" value="OS02G0804400 PROTEIN"/>
    <property type="match status" value="1"/>
</dbReference>
<dbReference type="Proteomes" id="UP000236630">
    <property type="component" value="Unassembled WGS sequence"/>
</dbReference>
<feature type="compositionally biased region" description="Polar residues" evidence="1">
    <location>
        <begin position="76"/>
        <end position="98"/>
    </location>
</feature>
<dbReference type="STRING" id="55188.A0A2H5QN04"/>
<name>A0A2H5QN04_CITUN</name>
<reference evidence="3 4" key="1">
    <citation type="journal article" date="2017" name="Front. Genet.">
        <title>Draft sequencing of the heterozygous diploid genome of Satsuma (Citrus unshiu Marc.) using a hybrid assembly approach.</title>
        <authorList>
            <person name="Shimizu T."/>
            <person name="Tanizawa Y."/>
            <person name="Mochizuki T."/>
            <person name="Nagasaki H."/>
            <person name="Yoshioka T."/>
            <person name="Toyoda A."/>
            <person name="Fujiyama A."/>
            <person name="Kaminuma E."/>
            <person name="Nakamura Y."/>
        </authorList>
    </citation>
    <scope>NUCLEOTIDE SEQUENCE [LARGE SCALE GENOMIC DNA]</scope>
    <source>
        <strain evidence="4">cv. Miyagawa wase</strain>
    </source>
</reference>
<organism evidence="3 4">
    <name type="scientific">Citrus unshiu</name>
    <name type="common">Satsuma mandarin</name>
    <name type="synonym">Citrus nobilis var. unshiu</name>
    <dbReference type="NCBI Taxonomy" id="55188"/>
    <lineage>
        <taxon>Eukaryota</taxon>
        <taxon>Viridiplantae</taxon>
        <taxon>Streptophyta</taxon>
        <taxon>Embryophyta</taxon>
        <taxon>Tracheophyta</taxon>
        <taxon>Spermatophyta</taxon>
        <taxon>Magnoliopsida</taxon>
        <taxon>eudicotyledons</taxon>
        <taxon>Gunneridae</taxon>
        <taxon>Pentapetalae</taxon>
        <taxon>rosids</taxon>
        <taxon>malvids</taxon>
        <taxon>Sapindales</taxon>
        <taxon>Rutaceae</taxon>
        <taxon>Aurantioideae</taxon>
        <taxon>Citrus</taxon>
    </lineage>
</organism>
<feature type="region of interest" description="Disordered" evidence="1">
    <location>
        <begin position="42"/>
        <end position="61"/>
    </location>
</feature>
<keyword evidence="2" id="KW-0812">Transmembrane</keyword>
<comment type="caution">
    <text evidence="3">The sequence shown here is derived from an EMBL/GenBank/DDBJ whole genome shotgun (WGS) entry which is preliminary data.</text>
</comment>
<keyword evidence="2" id="KW-1133">Transmembrane helix</keyword>
<gene>
    <name evidence="3" type="ORF">CUMW_242650</name>
</gene>
<protein>
    <submittedName>
        <fullName evidence="3">Uncharacterized protein</fullName>
    </submittedName>
</protein>
<evidence type="ECO:0000256" key="2">
    <source>
        <dbReference type="SAM" id="Phobius"/>
    </source>
</evidence>
<feature type="transmembrane region" description="Helical" evidence="2">
    <location>
        <begin position="151"/>
        <end position="170"/>
    </location>
</feature>
<proteinExistence type="predicted"/>
<sequence>MKMRIWDKFFFVTCAFSLGTHVCSRQLRRLRYAATATAATGGAPKLSHASSNSNRSRLDPSKKLTSSIKFLIKTPNHSSTSSIQRQFTTQASKDPQTEVQEESSIDDNAEDASTFEEDLSYLWKLGVGSFVGAAVIKYGSILFPEITRPNISLALVMISTPVVLAVWLLIKQSSSSEQKQQFHILLVQKPDNQNYCRSMYMYAGNLAHSDGMSGIKMLRLIFRHTSSGLKINEQSKGKIFIL</sequence>
<evidence type="ECO:0000256" key="1">
    <source>
        <dbReference type="SAM" id="MobiDB-lite"/>
    </source>
</evidence>
<dbReference type="AlphaFoldDB" id="A0A2H5QN04"/>
<dbReference type="EMBL" id="BDQV01000500">
    <property type="protein sequence ID" value="GAY65635.1"/>
    <property type="molecule type" value="Genomic_DNA"/>
</dbReference>
<accession>A0A2H5QN04</accession>